<dbReference type="EMBL" id="HBUF01216871">
    <property type="protein sequence ID" value="CAG6667612.1"/>
    <property type="molecule type" value="Transcribed_RNA"/>
</dbReference>
<sequence>MHLTSTEHTGQRIFIILHNTKHSPPPPPPRIYTHPPCPPYVRAFLACLIFYLIIIGGHSFFPPRNLVIGVLFVIMSILKMGLNLPCLIYPEVTVSIPAWCEFLSR</sequence>
<feature type="transmembrane region" description="Helical" evidence="1">
    <location>
        <begin position="67"/>
        <end position="89"/>
    </location>
</feature>
<keyword evidence="1" id="KW-0472">Membrane</keyword>
<feature type="transmembrane region" description="Helical" evidence="1">
    <location>
        <begin position="40"/>
        <end position="61"/>
    </location>
</feature>
<reference evidence="2" key="1">
    <citation type="submission" date="2021-05" db="EMBL/GenBank/DDBJ databases">
        <authorList>
            <person name="Alioto T."/>
            <person name="Alioto T."/>
            <person name="Gomez Garrido J."/>
        </authorList>
    </citation>
    <scope>NUCLEOTIDE SEQUENCE</scope>
</reference>
<dbReference type="EMBL" id="HBUF01216876">
    <property type="protein sequence ID" value="CAG6667619.1"/>
    <property type="molecule type" value="Transcribed_RNA"/>
</dbReference>
<keyword evidence="1" id="KW-0812">Transmembrane</keyword>
<accession>A0A8D8SHS0</accession>
<organism evidence="2">
    <name type="scientific">Cacopsylla melanoneura</name>
    <dbReference type="NCBI Taxonomy" id="428564"/>
    <lineage>
        <taxon>Eukaryota</taxon>
        <taxon>Metazoa</taxon>
        <taxon>Ecdysozoa</taxon>
        <taxon>Arthropoda</taxon>
        <taxon>Hexapoda</taxon>
        <taxon>Insecta</taxon>
        <taxon>Pterygota</taxon>
        <taxon>Neoptera</taxon>
        <taxon>Paraneoptera</taxon>
        <taxon>Hemiptera</taxon>
        <taxon>Sternorrhyncha</taxon>
        <taxon>Psylloidea</taxon>
        <taxon>Psyllidae</taxon>
        <taxon>Psyllinae</taxon>
        <taxon>Cacopsylla</taxon>
    </lineage>
</organism>
<dbReference type="AlphaFoldDB" id="A0A8D8SHS0"/>
<evidence type="ECO:0000256" key="1">
    <source>
        <dbReference type="SAM" id="Phobius"/>
    </source>
</evidence>
<dbReference type="EMBL" id="HBUF01216874">
    <property type="protein sequence ID" value="CAG6667616.1"/>
    <property type="molecule type" value="Transcribed_RNA"/>
</dbReference>
<proteinExistence type="predicted"/>
<evidence type="ECO:0000313" key="2">
    <source>
        <dbReference type="EMBL" id="CAG6667619.1"/>
    </source>
</evidence>
<protein>
    <submittedName>
        <fullName evidence="2">Uncharacterized protein</fullName>
    </submittedName>
</protein>
<keyword evidence="1" id="KW-1133">Transmembrane helix</keyword>
<name>A0A8D8SHS0_9HEMI</name>